<protein>
    <recommendedName>
        <fullName evidence="4 5">Flagellar hook-basal body complex protein FliE</fullName>
    </recommendedName>
</protein>
<evidence type="ECO:0000313" key="6">
    <source>
        <dbReference type="EMBL" id="GFO58597.1"/>
    </source>
</evidence>
<evidence type="ECO:0000256" key="4">
    <source>
        <dbReference type="HAMAP-Rule" id="MF_00724"/>
    </source>
</evidence>
<evidence type="ECO:0000256" key="5">
    <source>
        <dbReference type="NCBIfam" id="TIGR00205"/>
    </source>
</evidence>
<dbReference type="Proteomes" id="UP000556026">
    <property type="component" value="Unassembled WGS sequence"/>
</dbReference>
<dbReference type="GO" id="GO:0071973">
    <property type="term" value="P:bacterial-type flagellum-dependent cell motility"/>
    <property type="evidence" value="ECO:0007669"/>
    <property type="project" value="InterPro"/>
</dbReference>
<gene>
    <name evidence="4 6" type="primary">fliE</name>
    <name evidence="6" type="ORF">GMST_09220</name>
</gene>
<reference evidence="7" key="1">
    <citation type="submission" date="2020-06" db="EMBL/GenBank/DDBJ databases">
        <title>Draft genomic sequence of Geomonas sp. Red330.</title>
        <authorList>
            <person name="Itoh H."/>
            <person name="Zhenxing X."/>
            <person name="Ushijima N."/>
            <person name="Masuda Y."/>
            <person name="Shiratori Y."/>
            <person name="Senoo K."/>
        </authorList>
    </citation>
    <scope>NUCLEOTIDE SEQUENCE [LARGE SCALE GENOMIC DNA]</scope>
    <source>
        <strain evidence="7">Red330</strain>
    </source>
</reference>
<dbReference type="HAMAP" id="MF_00724">
    <property type="entry name" value="FliE"/>
    <property type="match status" value="1"/>
</dbReference>
<evidence type="ECO:0000256" key="2">
    <source>
        <dbReference type="ARBA" id="ARBA00009272"/>
    </source>
</evidence>
<keyword evidence="3 4" id="KW-0975">Bacterial flagellum</keyword>
<comment type="caution">
    <text evidence="6">The sequence shown here is derived from an EMBL/GenBank/DDBJ whole genome shotgun (WGS) entry which is preliminary data.</text>
</comment>
<keyword evidence="6" id="KW-0282">Flagellum</keyword>
<dbReference type="PRINTS" id="PR01006">
    <property type="entry name" value="FLGHOOKFLIE"/>
</dbReference>
<organism evidence="6 7">
    <name type="scientific">Geomonas silvestris</name>
    <dbReference type="NCBI Taxonomy" id="2740184"/>
    <lineage>
        <taxon>Bacteria</taxon>
        <taxon>Pseudomonadati</taxon>
        <taxon>Thermodesulfobacteriota</taxon>
        <taxon>Desulfuromonadia</taxon>
        <taxon>Geobacterales</taxon>
        <taxon>Geobacteraceae</taxon>
        <taxon>Geomonas</taxon>
    </lineage>
</organism>
<dbReference type="NCBIfam" id="TIGR00205">
    <property type="entry name" value="fliE"/>
    <property type="match status" value="1"/>
</dbReference>
<evidence type="ECO:0000313" key="7">
    <source>
        <dbReference type="Proteomes" id="UP000556026"/>
    </source>
</evidence>
<comment type="subcellular location">
    <subcellularLocation>
        <location evidence="1 4">Bacterial flagellum basal body</location>
    </subcellularLocation>
</comment>
<dbReference type="RefSeq" id="WP_183353453.1">
    <property type="nucleotide sequence ID" value="NZ_BLXX01000002.1"/>
</dbReference>
<dbReference type="InterPro" id="IPR001624">
    <property type="entry name" value="FliE"/>
</dbReference>
<dbReference type="AlphaFoldDB" id="A0A6V8MF34"/>
<dbReference type="EMBL" id="BLXX01000002">
    <property type="protein sequence ID" value="GFO58597.1"/>
    <property type="molecule type" value="Genomic_DNA"/>
</dbReference>
<evidence type="ECO:0000256" key="3">
    <source>
        <dbReference type="ARBA" id="ARBA00023143"/>
    </source>
</evidence>
<sequence>MEITAVSGISGGLSQAFPVQQDQAVPNAVNDFGDLLSKMVGKVNGLQNSADKSIQGLATGENKGLHEVMLAVEKASVSFQMLTQVRNKAVEAYQEIMRMPV</sequence>
<dbReference type="PANTHER" id="PTHR34653">
    <property type="match status" value="1"/>
</dbReference>
<dbReference type="GO" id="GO:0005198">
    <property type="term" value="F:structural molecule activity"/>
    <property type="evidence" value="ECO:0007669"/>
    <property type="project" value="UniProtKB-UniRule"/>
</dbReference>
<evidence type="ECO:0000256" key="1">
    <source>
        <dbReference type="ARBA" id="ARBA00004117"/>
    </source>
</evidence>
<dbReference type="GO" id="GO:0009425">
    <property type="term" value="C:bacterial-type flagellum basal body"/>
    <property type="evidence" value="ECO:0007669"/>
    <property type="project" value="UniProtKB-SubCell"/>
</dbReference>
<proteinExistence type="inferred from homology"/>
<dbReference type="Pfam" id="PF02049">
    <property type="entry name" value="FliE"/>
    <property type="match status" value="1"/>
</dbReference>
<comment type="similarity">
    <text evidence="2 4">Belongs to the FliE family.</text>
</comment>
<keyword evidence="6" id="KW-0966">Cell projection</keyword>
<dbReference type="GO" id="GO:0003774">
    <property type="term" value="F:cytoskeletal motor activity"/>
    <property type="evidence" value="ECO:0007669"/>
    <property type="project" value="InterPro"/>
</dbReference>
<name>A0A6V8MF34_9BACT</name>
<keyword evidence="6" id="KW-0969">Cilium</keyword>
<keyword evidence="7" id="KW-1185">Reference proteome</keyword>
<accession>A0A6V8MF34</accession>
<dbReference type="PANTHER" id="PTHR34653:SF1">
    <property type="entry name" value="FLAGELLAR HOOK-BASAL BODY COMPLEX PROTEIN FLIE"/>
    <property type="match status" value="1"/>
</dbReference>